<evidence type="ECO:0000256" key="1">
    <source>
        <dbReference type="ARBA" id="ARBA00009861"/>
    </source>
</evidence>
<dbReference type="GO" id="GO:0016747">
    <property type="term" value="F:acyltransferase activity, transferring groups other than amino-acyl groups"/>
    <property type="evidence" value="ECO:0007669"/>
    <property type="project" value="TreeGrafter"/>
</dbReference>
<dbReference type="OrthoDB" id="1862401at2759"/>
<dbReference type="STRING" id="35608.A0A2U1PUK2"/>
<protein>
    <submittedName>
        <fullName evidence="2">HXXXD-type acyl-transferase family protein</fullName>
    </submittedName>
</protein>
<dbReference type="PANTHER" id="PTHR31642">
    <property type="entry name" value="TRICHOTHECENE 3-O-ACETYLTRANSFERASE"/>
    <property type="match status" value="1"/>
</dbReference>
<evidence type="ECO:0000313" key="2">
    <source>
        <dbReference type="EMBL" id="PWA89439.1"/>
    </source>
</evidence>
<dbReference type="Gene3D" id="3.30.559.10">
    <property type="entry name" value="Chloramphenicol acetyltransferase-like domain"/>
    <property type="match status" value="2"/>
</dbReference>
<comment type="similarity">
    <text evidence="1">Belongs to the plant acyltransferase family.</text>
</comment>
<dbReference type="Proteomes" id="UP000245207">
    <property type="component" value="Unassembled WGS sequence"/>
</dbReference>
<dbReference type="EMBL" id="PKPP01000718">
    <property type="protein sequence ID" value="PWA89439.1"/>
    <property type="molecule type" value="Genomic_DNA"/>
</dbReference>
<dbReference type="InterPro" id="IPR023213">
    <property type="entry name" value="CAT-like_dom_sf"/>
</dbReference>
<keyword evidence="2" id="KW-0808">Transferase</keyword>
<proteinExistence type="inferred from homology"/>
<organism evidence="2 3">
    <name type="scientific">Artemisia annua</name>
    <name type="common">Sweet wormwood</name>
    <dbReference type="NCBI Taxonomy" id="35608"/>
    <lineage>
        <taxon>Eukaryota</taxon>
        <taxon>Viridiplantae</taxon>
        <taxon>Streptophyta</taxon>
        <taxon>Embryophyta</taxon>
        <taxon>Tracheophyta</taxon>
        <taxon>Spermatophyta</taxon>
        <taxon>Magnoliopsida</taxon>
        <taxon>eudicotyledons</taxon>
        <taxon>Gunneridae</taxon>
        <taxon>Pentapetalae</taxon>
        <taxon>asterids</taxon>
        <taxon>campanulids</taxon>
        <taxon>Asterales</taxon>
        <taxon>Asteraceae</taxon>
        <taxon>Asteroideae</taxon>
        <taxon>Anthemideae</taxon>
        <taxon>Artemisiinae</taxon>
        <taxon>Artemisia</taxon>
    </lineage>
</organism>
<dbReference type="InterPro" id="IPR050317">
    <property type="entry name" value="Plant_Fungal_Acyltransferase"/>
</dbReference>
<accession>A0A2U1PUK2</accession>
<dbReference type="Pfam" id="PF02458">
    <property type="entry name" value="Transferase"/>
    <property type="match status" value="1"/>
</dbReference>
<keyword evidence="3" id="KW-1185">Reference proteome</keyword>
<dbReference type="AlphaFoldDB" id="A0A2U1PUK2"/>
<evidence type="ECO:0000313" key="3">
    <source>
        <dbReference type="Proteomes" id="UP000245207"/>
    </source>
</evidence>
<dbReference type="PANTHER" id="PTHR31642:SF266">
    <property type="entry name" value="HXXXD-TYPE ACYL-TRANSFERASE FAMILY PROTEIN"/>
    <property type="match status" value="1"/>
</dbReference>
<name>A0A2U1PUK2_ARTAN</name>
<sequence length="459" mass="51324">MGSCGTTATSVKQRDIVAAALPMQDHWLPMSNLDLILPPIDVGVFFCYKKCLPHDESVNIVKKSLAQALAIFYPFAGEVVQNSLGEPELHCNNRGADFIHAYIDTELKNIDLYNPDDSVEGTLVPLKKQGVVTIQVTELKCGGLVIGCQFDHRIADAYSINMFLTAWAEIAQLKPISRLPSFRRSMLNPRHPPVMNLIYETLLVPISSLPQPQSQLPANPLISRIYYIEAKDINHLQSNSSFNGNTKRSKLVSFIAFLWKIIAECDDGHDTCKMGVVVDGRERLDNKINLDKLSLSNTKSFLMQNYFGNVLSIPYGEANSSALKEMPLSLVADMVHEFVSPALSEEHFRGIIDWVELHRPASILARIYTKIKETDGEAVVVSSGQRFPVESINFGWGKPVFGSYHFPWGGQTGYVMPMPNVRKNGDWIVYMHLSQKHLDLVESKGSKVLKPLTPSYLDF</sequence>
<comment type="caution">
    <text evidence="2">The sequence shown here is derived from an EMBL/GenBank/DDBJ whole genome shotgun (WGS) entry which is preliminary data.</text>
</comment>
<reference evidence="2 3" key="1">
    <citation type="journal article" date="2018" name="Mol. Plant">
        <title>The genome of Artemisia annua provides insight into the evolution of Asteraceae family and artemisinin biosynthesis.</title>
        <authorList>
            <person name="Shen Q."/>
            <person name="Zhang L."/>
            <person name="Liao Z."/>
            <person name="Wang S."/>
            <person name="Yan T."/>
            <person name="Shi P."/>
            <person name="Liu M."/>
            <person name="Fu X."/>
            <person name="Pan Q."/>
            <person name="Wang Y."/>
            <person name="Lv Z."/>
            <person name="Lu X."/>
            <person name="Zhang F."/>
            <person name="Jiang W."/>
            <person name="Ma Y."/>
            <person name="Chen M."/>
            <person name="Hao X."/>
            <person name="Li L."/>
            <person name="Tang Y."/>
            <person name="Lv G."/>
            <person name="Zhou Y."/>
            <person name="Sun X."/>
            <person name="Brodelius P.E."/>
            <person name="Rose J.K.C."/>
            <person name="Tang K."/>
        </authorList>
    </citation>
    <scope>NUCLEOTIDE SEQUENCE [LARGE SCALE GENOMIC DNA]</scope>
    <source>
        <strain evidence="3">cv. Huhao1</strain>
        <tissue evidence="2">Leaf</tissue>
    </source>
</reference>
<gene>
    <name evidence="2" type="ORF">CTI12_AA107760</name>
</gene>